<dbReference type="RefSeq" id="WP_180814577.1">
    <property type="nucleotide sequence ID" value="NZ_LOMZ01000001.1"/>
</dbReference>
<evidence type="ECO:0000313" key="2">
    <source>
        <dbReference type="Proteomes" id="UP000234632"/>
    </source>
</evidence>
<reference evidence="1 2" key="1">
    <citation type="submission" date="2015-12" db="EMBL/GenBank/DDBJ databases">
        <authorList>
            <person name="Shamseldin A."/>
            <person name="Moawad H."/>
            <person name="Abd El-Rahim W.M."/>
            <person name="Sadowsky M.J."/>
        </authorList>
    </citation>
    <scope>NUCLEOTIDE SEQUENCE [LARGE SCALE GENOMIC DNA]</scope>
    <source>
        <strain evidence="1 2">S43</strain>
    </source>
</reference>
<accession>A0A2N4SYH4</accession>
<dbReference type="NCBIfam" id="TIGR04089">
    <property type="entry name" value="exp_by_SipW_III"/>
    <property type="match status" value="1"/>
</dbReference>
<dbReference type="AlphaFoldDB" id="A0A2N4SYH4"/>
<proteinExistence type="predicted"/>
<evidence type="ECO:0000313" key="1">
    <source>
        <dbReference type="EMBL" id="PLC11037.1"/>
    </source>
</evidence>
<dbReference type="InterPro" id="IPR024006">
    <property type="entry name" value="Alt_signal_exp_actinobact"/>
</dbReference>
<sequence length="194" mass="20000">MSSAPQHTAPTTGRNRRTGRAVLAGVVAAGLLAAGGGTFAKWSDEAAAVGSTGISTGSLSLENVSGPAWTFAGGEAYDPATDRIVPGDTLQFTTTAVVDARGKNLDADLSVAYEGATKQYLDYAAGQGLLDYDVEVTGLADTDDDSAYDVTSADDGKTVTVTGTFTWIGDSVTGTQYQNQKITFDGISLQLEQK</sequence>
<comment type="caution">
    <text evidence="1">The sequence shown here is derived from an EMBL/GenBank/DDBJ whole genome shotgun (WGS) entry which is preliminary data.</text>
</comment>
<gene>
    <name evidence="1" type="ORF">AUQ48_00675</name>
</gene>
<evidence type="ECO:0008006" key="3">
    <source>
        <dbReference type="Google" id="ProtNLM"/>
    </source>
</evidence>
<protein>
    <recommendedName>
        <fullName evidence="3">Alternate-type signal peptide domain-containing protein</fullName>
    </recommendedName>
</protein>
<dbReference type="Proteomes" id="UP000234632">
    <property type="component" value="Unassembled WGS sequence"/>
</dbReference>
<dbReference type="EMBL" id="LOMZ01000001">
    <property type="protein sequence ID" value="PLC11037.1"/>
    <property type="molecule type" value="Genomic_DNA"/>
</dbReference>
<organism evidence="1 2">
    <name type="scientific">Kocuria flava</name>
    <dbReference type="NCBI Taxonomy" id="446860"/>
    <lineage>
        <taxon>Bacteria</taxon>
        <taxon>Bacillati</taxon>
        <taxon>Actinomycetota</taxon>
        <taxon>Actinomycetes</taxon>
        <taxon>Micrococcales</taxon>
        <taxon>Micrococcaceae</taxon>
        <taxon>Kocuria</taxon>
    </lineage>
</organism>
<name>A0A2N4SYH4_9MICC</name>